<keyword evidence="10" id="KW-1208">Phospholipid metabolism</keyword>
<feature type="transmembrane region" description="Helical" evidence="12">
    <location>
        <begin position="149"/>
        <end position="168"/>
    </location>
</feature>
<dbReference type="InterPro" id="IPR048254">
    <property type="entry name" value="CDP_ALCOHOL_P_TRANSF_CS"/>
</dbReference>
<keyword evidence="8 12" id="KW-0472">Membrane</keyword>
<dbReference type="InterPro" id="IPR043130">
    <property type="entry name" value="CDP-OH_PTrfase_TM_dom"/>
</dbReference>
<evidence type="ECO:0000256" key="12">
    <source>
        <dbReference type="SAM" id="Phobius"/>
    </source>
</evidence>
<evidence type="ECO:0000256" key="8">
    <source>
        <dbReference type="ARBA" id="ARBA00023136"/>
    </source>
</evidence>
<evidence type="ECO:0000256" key="7">
    <source>
        <dbReference type="ARBA" id="ARBA00023098"/>
    </source>
</evidence>
<reference evidence="13 14" key="1">
    <citation type="journal article" date="2016" name="Nat. Commun.">
        <title>Thousands of microbial genomes shed light on interconnected biogeochemical processes in an aquifer system.</title>
        <authorList>
            <person name="Anantharaman K."/>
            <person name="Brown C.T."/>
            <person name="Hug L.A."/>
            <person name="Sharon I."/>
            <person name="Castelle C.J."/>
            <person name="Probst A.J."/>
            <person name="Thomas B.C."/>
            <person name="Singh A."/>
            <person name="Wilkins M.J."/>
            <person name="Karaoz U."/>
            <person name="Brodie E.L."/>
            <person name="Williams K.H."/>
            <person name="Hubbard S.S."/>
            <person name="Banfield J.F."/>
        </authorList>
    </citation>
    <scope>NUCLEOTIDE SEQUENCE [LARGE SCALE GENOMIC DNA]</scope>
</reference>
<dbReference type="EMBL" id="MHQY01000001">
    <property type="protein sequence ID" value="OHA14822.1"/>
    <property type="molecule type" value="Genomic_DNA"/>
</dbReference>
<evidence type="ECO:0000256" key="1">
    <source>
        <dbReference type="ARBA" id="ARBA00004141"/>
    </source>
</evidence>
<name>A0A1G2LVD1_9BACT</name>
<dbReference type="GO" id="GO:0008444">
    <property type="term" value="F:CDP-diacylglycerol-glycerol-3-phosphate 3-phosphatidyltransferase activity"/>
    <property type="evidence" value="ECO:0007669"/>
    <property type="project" value="InterPro"/>
</dbReference>
<comment type="similarity">
    <text evidence="2 11">Belongs to the CDP-alcohol phosphatidyltransferase class-I family.</text>
</comment>
<dbReference type="AlphaFoldDB" id="A0A1G2LVD1"/>
<evidence type="ECO:0000256" key="2">
    <source>
        <dbReference type="ARBA" id="ARBA00010441"/>
    </source>
</evidence>
<dbReference type="PANTHER" id="PTHR14269">
    <property type="entry name" value="CDP-DIACYLGLYCEROL--GLYCEROL-3-PHOSPHATE 3-PHOSPHATIDYLTRANSFERASE-RELATED"/>
    <property type="match status" value="1"/>
</dbReference>
<dbReference type="PROSITE" id="PS00379">
    <property type="entry name" value="CDP_ALCOHOL_P_TRANSF"/>
    <property type="match status" value="1"/>
</dbReference>
<keyword evidence="9" id="KW-0594">Phospholipid biosynthesis</keyword>
<evidence type="ECO:0000256" key="9">
    <source>
        <dbReference type="ARBA" id="ARBA00023209"/>
    </source>
</evidence>
<evidence type="ECO:0008006" key="15">
    <source>
        <dbReference type="Google" id="ProtNLM"/>
    </source>
</evidence>
<dbReference type="Proteomes" id="UP000177171">
    <property type="component" value="Unassembled WGS sequence"/>
</dbReference>
<protein>
    <recommendedName>
        <fullName evidence="15">CDP-diacylglycerol--glycerol-3-phosphate 3-phosphatidyltransferase</fullName>
    </recommendedName>
</protein>
<accession>A0A1G2LVD1</accession>
<evidence type="ECO:0000256" key="10">
    <source>
        <dbReference type="ARBA" id="ARBA00023264"/>
    </source>
</evidence>
<dbReference type="PANTHER" id="PTHR14269:SF11">
    <property type="entry name" value="CDP-DIACYLGLYCEROL--GLYCEROL-3-PHOSPHATE 3-PHOSPHATIDYLTRANSFERASE"/>
    <property type="match status" value="1"/>
</dbReference>
<proteinExistence type="inferred from homology"/>
<dbReference type="InterPro" id="IPR004570">
    <property type="entry name" value="Phosphatidylglycerol_P_synth"/>
</dbReference>
<evidence type="ECO:0000313" key="13">
    <source>
        <dbReference type="EMBL" id="OHA14822.1"/>
    </source>
</evidence>
<keyword evidence="4 11" id="KW-0808">Transferase</keyword>
<comment type="caution">
    <text evidence="13">The sequence shown here is derived from an EMBL/GenBank/DDBJ whole genome shotgun (WGS) entry which is preliminary data.</text>
</comment>
<dbReference type="InterPro" id="IPR000462">
    <property type="entry name" value="CDP-OH_P_trans"/>
</dbReference>
<feature type="transmembrane region" description="Helical" evidence="12">
    <location>
        <begin position="125"/>
        <end position="143"/>
    </location>
</feature>
<keyword evidence="5 12" id="KW-0812">Transmembrane</keyword>
<keyword evidence="6 12" id="KW-1133">Transmembrane helix</keyword>
<keyword evidence="3" id="KW-0444">Lipid biosynthesis</keyword>
<dbReference type="GO" id="GO:0016020">
    <property type="term" value="C:membrane"/>
    <property type="evidence" value="ECO:0007669"/>
    <property type="project" value="UniProtKB-SubCell"/>
</dbReference>
<evidence type="ECO:0000256" key="5">
    <source>
        <dbReference type="ARBA" id="ARBA00022692"/>
    </source>
</evidence>
<dbReference type="GO" id="GO:0046474">
    <property type="term" value="P:glycerophospholipid biosynthetic process"/>
    <property type="evidence" value="ECO:0007669"/>
    <property type="project" value="TreeGrafter"/>
</dbReference>
<comment type="subcellular location">
    <subcellularLocation>
        <location evidence="1">Membrane</location>
        <topology evidence="1">Multi-pass membrane protein</topology>
    </subcellularLocation>
</comment>
<evidence type="ECO:0000256" key="6">
    <source>
        <dbReference type="ARBA" id="ARBA00022989"/>
    </source>
</evidence>
<dbReference type="Gene3D" id="1.20.120.1760">
    <property type="match status" value="1"/>
</dbReference>
<gene>
    <name evidence="13" type="ORF">A3G49_03980</name>
</gene>
<sequence length="174" mass="19853">MFLTQKTIPNLISLSRIIMLVAIYWLFETNPATAFLIFLLAALTDWFDGLAARWLNAQSELGAILDPLADKILYVGTLWILSFILPIYWTFVFTVIPEALLVAIRFPPLKTWFSPKIPATRVGKFKACLQYFAIILMMLWFITEIPVTLVAGITFANIAVVFSWLSLFSHFQKT</sequence>
<evidence type="ECO:0000256" key="11">
    <source>
        <dbReference type="RuleBase" id="RU003750"/>
    </source>
</evidence>
<dbReference type="InterPro" id="IPR050324">
    <property type="entry name" value="CDP-alcohol_PTase-I"/>
</dbReference>
<evidence type="ECO:0000256" key="3">
    <source>
        <dbReference type="ARBA" id="ARBA00022516"/>
    </source>
</evidence>
<evidence type="ECO:0000313" key="14">
    <source>
        <dbReference type="Proteomes" id="UP000177171"/>
    </source>
</evidence>
<organism evidence="13 14">
    <name type="scientific">Candidatus Sungbacteria bacterium RIFCSPLOWO2_12_FULL_41_11</name>
    <dbReference type="NCBI Taxonomy" id="1802286"/>
    <lineage>
        <taxon>Bacteria</taxon>
        <taxon>Candidatus Sungiibacteriota</taxon>
    </lineage>
</organism>
<dbReference type="Pfam" id="PF01066">
    <property type="entry name" value="CDP-OH_P_transf"/>
    <property type="match status" value="1"/>
</dbReference>
<dbReference type="PIRSF" id="PIRSF000847">
    <property type="entry name" value="Phos_ph_gly_syn"/>
    <property type="match status" value="1"/>
</dbReference>
<evidence type="ECO:0000256" key="4">
    <source>
        <dbReference type="ARBA" id="ARBA00022679"/>
    </source>
</evidence>
<keyword evidence="7" id="KW-0443">Lipid metabolism</keyword>